<comment type="caution">
    <text evidence="3">The sequence shown here is derived from an EMBL/GenBank/DDBJ whole genome shotgun (WGS) entry which is preliminary data.</text>
</comment>
<proteinExistence type="predicted"/>
<dbReference type="Proteomes" id="UP001408356">
    <property type="component" value="Unassembled WGS sequence"/>
</dbReference>
<protein>
    <recommendedName>
        <fullName evidence="5">3-hydroxyisobutyrate dehydrogenase protein</fullName>
    </recommendedName>
</protein>
<evidence type="ECO:0000256" key="2">
    <source>
        <dbReference type="SAM" id="Phobius"/>
    </source>
</evidence>
<sequence length="865" mass="98411">MAYQGAPAWSSQPVESAATAQIHFSQSAEHQYWQNQPLQHEPVGNMSAEKTVSFQTVPHMGDQPMSSASSNSPKQSLQRRWWELKKTAKDKIEKNLNDQFSGRRGWNGHFYYKPRKPDPEHQNHTALGELDYGGSLSKDGDGKFEYRNQFGQKSSKYSDVAVYLSPTNFIPKRLIVQSTDYVLRNNIATGDWRRRKMNGNVPTALKLSEWSLAPAERKEWWRKIDTFVRVILVCVPLQLCLTFPLSHSWENEDTVDMYTDFPGYHWQWAKHAINPLDQRPIPNKTIIGPELPSSRKRLIRPRQLVVRQQDGTWQVETSAPAGLRYVFISFADKAFSSESGRRLIQQMAERVTLEAGCNAYWLDFLCRAEHAGDLLDSDVYRMCDVIRGSSRVVVMLPDASLESKKNWGARMWTLPEALLAPGNRCYFCHPDGEGQATESMTLTEMTAEVWDDPIDSEEDGGPTRLLAEHYANLLTLSRLELFSTALEALWRRGAVNYNFFTPNDVTYALMGLLHYRIKRDDTDTEFQSLAQLSLGNDSDRIVERMVSLYPEPIPGLFNPFRTLAVKDLFHTHLWDIDPTCQVVGVAHENNTVLLDSCRAMHIRWKGFPRPVVARDVGFRRVLAAMFVTAGTWWFIQGVGLAVLYAPLYSGTIDADIKLVIKWMVAGFIFVAVMLSAFGPFSVRRLYGGQVLQSTSNLVAFEGVMPIAKLERLIFGNNNSRLSYEASSTPFGEYFRHPTRRIGFEPDWIRDERPDLAEANLPKGHKLFTLVDTGELSVSIFSAERPPTVALLCGREGGMLRAVLCSWQFENDCLYKEAVVRMPSNIWDSATPKGWLKVCLGTMDQEREGERVEKMKRLEKEKEAGM</sequence>
<dbReference type="EMBL" id="JARVKF010000434">
    <property type="protein sequence ID" value="KAK9413782.1"/>
    <property type="molecule type" value="Genomic_DNA"/>
</dbReference>
<feature type="transmembrane region" description="Helical" evidence="2">
    <location>
        <begin position="659"/>
        <end position="680"/>
    </location>
</feature>
<evidence type="ECO:0000313" key="3">
    <source>
        <dbReference type="EMBL" id="KAK9413782.1"/>
    </source>
</evidence>
<keyword evidence="4" id="KW-1185">Reference proteome</keyword>
<feature type="region of interest" description="Disordered" evidence="1">
    <location>
        <begin position="58"/>
        <end position="78"/>
    </location>
</feature>
<feature type="compositionally biased region" description="Polar residues" evidence="1">
    <location>
        <begin position="64"/>
        <end position="78"/>
    </location>
</feature>
<accession>A0ABR2UGN5</accession>
<organism evidence="3 4">
    <name type="scientific">Seiridium unicorne</name>
    <dbReference type="NCBI Taxonomy" id="138068"/>
    <lineage>
        <taxon>Eukaryota</taxon>
        <taxon>Fungi</taxon>
        <taxon>Dikarya</taxon>
        <taxon>Ascomycota</taxon>
        <taxon>Pezizomycotina</taxon>
        <taxon>Sordariomycetes</taxon>
        <taxon>Xylariomycetidae</taxon>
        <taxon>Amphisphaeriales</taxon>
        <taxon>Sporocadaceae</taxon>
        <taxon>Seiridium</taxon>
    </lineage>
</organism>
<evidence type="ECO:0000313" key="4">
    <source>
        <dbReference type="Proteomes" id="UP001408356"/>
    </source>
</evidence>
<keyword evidence="2" id="KW-0472">Membrane</keyword>
<evidence type="ECO:0000256" key="1">
    <source>
        <dbReference type="SAM" id="MobiDB-lite"/>
    </source>
</evidence>
<gene>
    <name evidence="3" type="ORF">SUNI508_11600</name>
</gene>
<keyword evidence="2" id="KW-0812">Transmembrane</keyword>
<evidence type="ECO:0008006" key="5">
    <source>
        <dbReference type="Google" id="ProtNLM"/>
    </source>
</evidence>
<keyword evidence="2" id="KW-1133">Transmembrane helix</keyword>
<feature type="transmembrane region" description="Helical" evidence="2">
    <location>
        <begin position="621"/>
        <end position="647"/>
    </location>
</feature>
<name>A0ABR2UGN5_9PEZI</name>
<reference evidence="3 4" key="1">
    <citation type="journal article" date="2024" name="J. Plant Pathol.">
        <title>Sequence and assembly of the genome of Seiridium unicorne, isolate CBS 538.82, causal agent of cypress canker disease.</title>
        <authorList>
            <person name="Scali E."/>
            <person name="Rocca G.D."/>
            <person name="Danti R."/>
            <person name="Garbelotto M."/>
            <person name="Barberini S."/>
            <person name="Baroncelli R."/>
            <person name="Emiliani G."/>
        </authorList>
    </citation>
    <scope>NUCLEOTIDE SEQUENCE [LARGE SCALE GENOMIC DNA]</scope>
    <source>
        <strain evidence="3 4">BM-138-508</strain>
    </source>
</reference>